<dbReference type="EnsemblProtists" id="EKX33040">
    <property type="protein sequence ID" value="EKX33040"/>
    <property type="gene ID" value="GUITHDRAFT_148197"/>
</dbReference>
<evidence type="ECO:0000313" key="3">
    <source>
        <dbReference type="Proteomes" id="UP000011087"/>
    </source>
</evidence>
<name>L1IB15_GUITC</name>
<dbReference type="EMBL" id="JH993159">
    <property type="protein sequence ID" value="EKX33040.1"/>
    <property type="molecule type" value="Genomic_DNA"/>
</dbReference>
<dbReference type="AlphaFoldDB" id="L1IB15"/>
<evidence type="ECO:0000313" key="2">
    <source>
        <dbReference type="EnsemblProtists" id="EKX33040"/>
    </source>
</evidence>
<reference evidence="3" key="2">
    <citation type="submission" date="2012-11" db="EMBL/GenBank/DDBJ databases">
        <authorList>
            <person name="Kuo A."/>
            <person name="Curtis B.A."/>
            <person name="Tanifuji G."/>
            <person name="Burki F."/>
            <person name="Gruber A."/>
            <person name="Irimia M."/>
            <person name="Maruyama S."/>
            <person name="Arias M.C."/>
            <person name="Ball S.G."/>
            <person name="Gile G.H."/>
            <person name="Hirakawa Y."/>
            <person name="Hopkins J.F."/>
            <person name="Rensing S.A."/>
            <person name="Schmutz J."/>
            <person name="Symeonidi A."/>
            <person name="Elias M."/>
            <person name="Eveleigh R.J."/>
            <person name="Herman E.K."/>
            <person name="Klute M.J."/>
            <person name="Nakayama T."/>
            <person name="Obornik M."/>
            <person name="Reyes-Prieto A."/>
            <person name="Armbrust E.V."/>
            <person name="Aves S.J."/>
            <person name="Beiko R.G."/>
            <person name="Coutinho P."/>
            <person name="Dacks J.B."/>
            <person name="Durnford D.G."/>
            <person name="Fast N.M."/>
            <person name="Green B.R."/>
            <person name="Grisdale C."/>
            <person name="Hempe F."/>
            <person name="Henrissat B."/>
            <person name="Hoppner M.P."/>
            <person name="Ishida K.-I."/>
            <person name="Kim E."/>
            <person name="Koreny L."/>
            <person name="Kroth P.G."/>
            <person name="Liu Y."/>
            <person name="Malik S.-B."/>
            <person name="Maier U.G."/>
            <person name="McRose D."/>
            <person name="Mock T."/>
            <person name="Neilson J.A."/>
            <person name="Onodera N.T."/>
            <person name="Poole A.M."/>
            <person name="Pritham E.J."/>
            <person name="Richards T.A."/>
            <person name="Rocap G."/>
            <person name="Roy S.W."/>
            <person name="Sarai C."/>
            <person name="Schaack S."/>
            <person name="Shirato S."/>
            <person name="Slamovits C.H."/>
            <person name="Spencer D.F."/>
            <person name="Suzuki S."/>
            <person name="Worden A.Z."/>
            <person name="Zauner S."/>
            <person name="Barry K."/>
            <person name="Bell C."/>
            <person name="Bharti A.K."/>
            <person name="Crow J.A."/>
            <person name="Grimwood J."/>
            <person name="Kramer R."/>
            <person name="Lindquist E."/>
            <person name="Lucas S."/>
            <person name="Salamov A."/>
            <person name="McFadden G.I."/>
            <person name="Lane C.E."/>
            <person name="Keeling P.J."/>
            <person name="Gray M.W."/>
            <person name="Grigoriev I.V."/>
            <person name="Archibald J.M."/>
        </authorList>
    </citation>
    <scope>NUCLEOTIDE SEQUENCE</scope>
    <source>
        <strain evidence="3">CCMP2712</strain>
    </source>
</reference>
<sequence length="202" mass="22716">MYQLRATDQDKTLLIEKWLPIYRKIGFKEDGSQMIVSGLPPYERVIDGHVDKEHVSRSSLPPARTAGINPTGRLRAAYAQLAERLQSDKRAGACSTPTWPLLVLIMAKVYGPVFARREGRRCLFNGLVTGSSPRGDHEGALMLTLPDSLWPPYRLIFNGSYCTAEGHFCQYSIHVCRNGQVRALTYGKIMSMNLNAIDFWID</sequence>
<dbReference type="HOGENOM" id="CLU_1356923_0_0_1"/>
<keyword evidence="3" id="KW-1185">Reference proteome</keyword>
<reference evidence="2" key="3">
    <citation type="submission" date="2016-03" db="UniProtKB">
        <authorList>
            <consortium name="EnsemblProtists"/>
        </authorList>
    </citation>
    <scope>IDENTIFICATION</scope>
</reference>
<dbReference type="PaxDb" id="55529-EKX33040"/>
<organism evidence="1">
    <name type="scientific">Guillardia theta (strain CCMP2712)</name>
    <name type="common">Cryptophyte</name>
    <dbReference type="NCBI Taxonomy" id="905079"/>
    <lineage>
        <taxon>Eukaryota</taxon>
        <taxon>Cryptophyceae</taxon>
        <taxon>Pyrenomonadales</taxon>
        <taxon>Geminigeraceae</taxon>
        <taxon>Guillardia</taxon>
    </lineage>
</organism>
<dbReference type="Proteomes" id="UP000011087">
    <property type="component" value="Unassembled WGS sequence"/>
</dbReference>
<proteinExistence type="predicted"/>
<evidence type="ECO:0000313" key="1">
    <source>
        <dbReference type="EMBL" id="EKX33040.1"/>
    </source>
</evidence>
<dbReference type="KEGG" id="gtt:GUITHDRAFT_148197"/>
<reference evidence="1 3" key="1">
    <citation type="journal article" date="2012" name="Nature">
        <title>Algal genomes reveal evolutionary mosaicism and the fate of nucleomorphs.</title>
        <authorList>
            <consortium name="DOE Joint Genome Institute"/>
            <person name="Curtis B.A."/>
            <person name="Tanifuji G."/>
            <person name="Burki F."/>
            <person name="Gruber A."/>
            <person name="Irimia M."/>
            <person name="Maruyama S."/>
            <person name="Arias M.C."/>
            <person name="Ball S.G."/>
            <person name="Gile G.H."/>
            <person name="Hirakawa Y."/>
            <person name="Hopkins J.F."/>
            <person name="Kuo A."/>
            <person name="Rensing S.A."/>
            <person name="Schmutz J."/>
            <person name="Symeonidi A."/>
            <person name="Elias M."/>
            <person name="Eveleigh R.J."/>
            <person name="Herman E.K."/>
            <person name="Klute M.J."/>
            <person name="Nakayama T."/>
            <person name="Obornik M."/>
            <person name="Reyes-Prieto A."/>
            <person name="Armbrust E.V."/>
            <person name="Aves S.J."/>
            <person name="Beiko R.G."/>
            <person name="Coutinho P."/>
            <person name="Dacks J.B."/>
            <person name="Durnford D.G."/>
            <person name="Fast N.M."/>
            <person name="Green B.R."/>
            <person name="Grisdale C.J."/>
            <person name="Hempel F."/>
            <person name="Henrissat B."/>
            <person name="Hoppner M.P."/>
            <person name="Ishida K."/>
            <person name="Kim E."/>
            <person name="Koreny L."/>
            <person name="Kroth P.G."/>
            <person name="Liu Y."/>
            <person name="Malik S.B."/>
            <person name="Maier U.G."/>
            <person name="McRose D."/>
            <person name="Mock T."/>
            <person name="Neilson J.A."/>
            <person name="Onodera N.T."/>
            <person name="Poole A.M."/>
            <person name="Pritham E.J."/>
            <person name="Richards T.A."/>
            <person name="Rocap G."/>
            <person name="Roy S.W."/>
            <person name="Sarai C."/>
            <person name="Schaack S."/>
            <person name="Shirato S."/>
            <person name="Slamovits C.H."/>
            <person name="Spencer D.F."/>
            <person name="Suzuki S."/>
            <person name="Worden A.Z."/>
            <person name="Zauner S."/>
            <person name="Barry K."/>
            <person name="Bell C."/>
            <person name="Bharti A.K."/>
            <person name="Crow J.A."/>
            <person name="Grimwood J."/>
            <person name="Kramer R."/>
            <person name="Lindquist E."/>
            <person name="Lucas S."/>
            <person name="Salamov A."/>
            <person name="McFadden G.I."/>
            <person name="Lane C.E."/>
            <person name="Keeling P.J."/>
            <person name="Gray M.W."/>
            <person name="Grigoriev I.V."/>
            <person name="Archibald J.M."/>
        </authorList>
    </citation>
    <scope>NUCLEOTIDE SEQUENCE</scope>
    <source>
        <strain evidence="1 3">CCMP2712</strain>
    </source>
</reference>
<gene>
    <name evidence="1" type="ORF">GUITHDRAFT_148197</name>
</gene>
<dbReference type="GeneID" id="17289767"/>
<protein>
    <submittedName>
        <fullName evidence="1 2">Uncharacterized protein</fullName>
    </submittedName>
</protein>
<accession>L1IB15</accession>
<dbReference type="RefSeq" id="XP_005820020.1">
    <property type="nucleotide sequence ID" value="XM_005819963.1"/>
</dbReference>